<keyword evidence="2" id="KW-0812">Transmembrane</keyword>
<feature type="coiled-coil region" evidence="1">
    <location>
        <begin position="651"/>
        <end position="685"/>
    </location>
</feature>
<dbReference type="Proteomes" id="UP001152797">
    <property type="component" value="Unassembled WGS sequence"/>
</dbReference>
<comment type="caution">
    <text evidence="3">The sequence shown here is derived from an EMBL/GenBank/DDBJ whole genome shotgun (WGS) entry which is preliminary data.</text>
</comment>
<evidence type="ECO:0000313" key="5">
    <source>
        <dbReference type="EMBL" id="CAL4775971.1"/>
    </source>
</evidence>
<reference evidence="3" key="1">
    <citation type="submission" date="2022-10" db="EMBL/GenBank/DDBJ databases">
        <authorList>
            <person name="Chen Y."/>
            <person name="Dougan E. K."/>
            <person name="Chan C."/>
            <person name="Rhodes N."/>
            <person name="Thang M."/>
        </authorList>
    </citation>
    <scope>NUCLEOTIDE SEQUENCE</scope>
</reference>
<feature type="transmembrane region" description="Helical" evidence="2">
    <location>
        <begin position="521"/>
        <end position="541"/>
    </location>
</feature>
<sequence>MAATRPLKKKKDNEADLKESRMTVEDRLTFMTAKKAELQSIFENGVWQLELEPEKASESRILKARFVLKWADDGKGGTKAKARLVLQGYSDPDLLSGSLETSSPTLNRTSRQVLLSIGVLNQWERRLEEVGFTQHKLDGCLFRLHDAEGNLCCLVGLHVDDMLISGDPHNACYNSAKKLLREKFNFKHWTHIDEREKLDFCGCSFVKTSFGYQLGQPDYFSKIKPITIDPKRRDSAMATQNEVSALRAVLGALQWPSTQTAPQLGATVSLLSGQITAATTEDLRDANKALKFSKVNNDVGLQFRPLGEISNMVLVAMSDASWGIRREGHSQGGYLLMLAPKEILDGETTNYIILDWRSFRLPRVSRSSLNAESQACAAAMDSLEYTRTLIQGCLNADYTLQSPGEWVISKTALVVDAKALYDSIRAEVPQLSGDKRTKIEVMIVKEKMQECQTLLRWVSSEAQYADGMTKPSARQLLTDRLRTHMFKLQADEDFVAAKKKTQQQREANARKFALSKAASKIGGLAHLIFISHIMPVTGFSSDEASWSDDAMRLFVTMVMSFLTGCFCIWMLLGFPKILKLEPKRVAFNLAKRNKSVQCEIEYEEMSHMSYQLHLEQQDKARLEDSFKREIETLESYAQVMKDTSDTNKEDADKFLSELKTLKVRLQDVEQTLTAKIQEVIELERQIYHVQDSLDRANQANANMRELHDHEIEFRREVYALNKAHRFHLFDDCETLMHARPITMYVCKECEERREKEIAEMDQYQHGWR</sequence>
<keyword evidence="6" id="KW-1185">Reference proteome</keyword>
<protein>
    <submittedName>
        <fullName evidence="5">Retrovirus-related Pol polyprotein from transposon RE1 (Retro element 1) (AtRE1)</fullName>
    </submittedName>
</protein>
<keyword evidence="2" id="KW-1133">Transmembrane helix</keyword>
<dbReference type="OrthoDB" id="413361at2759"/>
<feature type="transmembrane region" description="Helical" evidence="2">
    <location>
        <begin position="553"/>
        <end position="574"/>
    </location>
</feature>
<evidence type="ECO:0000256" key="2">
    <source>
        <dbReference type="SAM" id="Phobius"/>
    </source>
</evidence>
<keyword evidence="1" id="KW-0175">Coiled coil</keyword>
<dbReference type="EMBL" id="CAMXCT010001289">
    <property type="protein sequence ID" value="CAI3988659.1"/>
    <property type="molecule type" value="Genomic_DNA"/>
</dbReference>
<organism evidence="3">
    <name type="scientific">Cladocopium goreaui</name>
    <dbReference type="NCBI Taxonomy" id="2562237"/>
    <lineage>
        <taxon>Eukaryota</taxon>
        <taxon>Sar</taxon>
        <taxon>Alveolata</taxon>
        <taxon>Dinophyceae</taxon>
        <taxon>Suessiales</taxon>
        <taxon>Symbiodiniaceae</taxon>
        <taxon>Cladocopium</taxon>
    </lineage>
</organism>
<dbReference type="EMBL" id="CAMXCT020001289">
    <property type="protein sequence ID" value="CAL1142034.1"/>
    <property type="molecule type" value="Genomic_DNA"/>
</dbReference>
<evidence type="ECO:0000313" key="6">
    <source>
        <dbReference type="Proteomes" id="UP001152797"/>
    </source>
</evidence>
<accession>A0A9P1CBM4</accession>
<evidence type="ECO:0000313" key="4">
    <source>
        <dbReference type="EMBL" id="CAL1142034.1"/>
    </source>
</evidence>
<proteinExistence type="predicted"/>
<gene>
    <name evidence="3" type="ORF">C1SCF055_LOCUS15797</name>
</gene>
<evidence type="ECO:0000313" key="3">
    <source>
        <dbReference type="EMBL" id="CAI3988659.1"/>
    </source>
</evidence>
<evidence type="ECO:0000256" key="1">
    <source>
        <dbReference type="SAM" id="Coils"/>
    </source>
</evidence>
<dbReference type="EMBL" id="CAMXCT030001289">
    <property type="protein sequence ID" value="CAL4775971.1"/>
    <property type="molecule type" value="Genomic_DNA"/>
</dbReference>
<name>A0A9P1CBM4_9DINO</name>
<keyword evidence="2" id="KW-0472">Membrane</keyword>
<dbReference type="AlphaFoldDB" id="A0A9P1CBM4"/>
<reference evidence="4" key="2">
    <citation type="submission" date="2024-04" db="EMBL/GenBank/DDBJ databases">
        <authorList>
            <person name="Chen Y."/>
            <person name="Shah S."/>
            <person name="Dougan E. K."/>
            <person name="Thang M."/>
            <person name="Chan C."/>
        </authorList>
    </citation>
    <scope>NUCLEOTIDE SEQUENCE [LARGE SCALE GENOMIC DNA]</scope>
</reference>